<dbReference type="Proteomes" id="UP000239867">
    <property type="component" value="Chromosome"/>
</dbReference>
<dbReference type="Pfam" id="PF08238">
    <property type="entry name" value="Sel1"/>
    <property type="match status" value="3"/>
</dbReference>
<dbReference type="InterPro" id="IPR052748">
    <property type="entry name" value="ISR_Activator"/>
</dbReference>
<sequence length="197" mass="21393">MFTYNFLAGREYSILARDEPGVDIGVFIKDATGQPHLGVTNFMPLTGGWEKVPVYITEDVSGGEDRAAALRGAAEKGDAQAQLNLGLMYYKGDGVAKDDKEAAAWFRRAADQGHAGAQNNLGVMYREGKGVVKDDKEAVAWFRRAADQDIAQAQFNLGLMYYNGDGVAKDDKEAAAWYRRAADQGHAGARAALQKLQ</sequence>
<protein>
    <recommendedName>
        <fullName evidence="3">Sel1 repeat family protein</fullName>
    </recommendedName>
</protein>
<evidence type="ECO:0000313" key="1">
    <source>
        <dbReference type="EMBL" id="AVD72322.1"/>
    </source>
</evidence>
<name>A0A2L1GRN1_9BACT</name>
<dbReference type="AlphaFoldDB" id="A0A2L1GRN1"/>
<dbReference type="PANTHER" id="PTHR45011:SF1">
    <property type="entry name" value="DAP3-BINDING CELL DEATH ENHANCER 1"/>
    <property type="match status" value="1"/>
</dbReference>
<evidence type="ECO:0000313" key="2">
    <source>
        <dbReference type="Proteomes" id="UP000239867"/>
    </source>
</evidence>
<dbReference type="InterPro" id="IPR006597">
    <property type="entry name" value="Sel1-like"/>
</dbReference>
<proteinExistence type="predicted"/>
<dbReference type="Gene3D" id="1.25.40.10">
    <property type="entry name" value="Tetratricopeptide repeat domain"/>
    <property type="match status" value="1"/>
</dbReference>
<evidence type="ECO:0008006" key="3">
    <source>
        <dbReference type="Google" id="ProtNLM"/>
    </source>
</evidence>
<dbReference type="SMART" id="SM00671">
    <property type="entry name" value="SEL1"/>
    <property type="match status" value="3"/>
</dbReference>
<dbReference type="OrthoDB" id="5397369at2"/>
<keyword evidence="2" id="KW-1185">Reference proteome</keyword>
<organism evidence="1 2">
    <name type="scientific">Desulfobulbus oralis</name>
    <dbReference type="NCBI Taxonomy" id="1986146"/>
    <lineage>
        <taxon>Bacteria</taxon>
        <taxon>Pseudomonadati</taxon>
        <taxon>Thermodesulfobacteriota</taxon>
        <taxon>Desulfobulbia</taxon>
        <taxon>Desulfobulbales</taxon>
        <taxon>Desulfobulbaceae</taxon>
        <taxon>Desulfobulbus</taxon>
    </lineage>
</organism>
<dbReference type="PANTHER" id="PTHR45011">
    <property type="entry name" value="DAP3-BINDING CELL DEATH ENHANCER 1"/>
    <property type="match status" value="1"/>
</dbReference>
<gene>
    <name evidence="1" type="ORF">CAY53_09535</name>
</gene>
<accession>A0A2L1GRN1</accession>
<dbReference type="EMBL" id="CP021255">
    <property type="protein sequence ID" value="AVD72322.1"/>
    <property type="molecule type" value="Genomic_DNA"/>
</dbReference>
<dbReference type="SUPFAM" id="SSF81901">
    <property type="entry name" value="HCP-like"/>
    <property type="match status" value="1"/>
</dbReference>
<dbReference type="InterPro" id="IPR011990">
    <property type="entry name" value="TPR-like_helical_dom_sf"/>
</dbReference>
<reference evidence="1 2" key="1">
    <citation type="journal article" date="2018" name="MBio">
        <title>Insights into the evolution of host association through the isolation and characterization of a novel human periodontal pathobiont, Desulfobulbus oralis.</title>
        <authorList>
            <person name="Cross K.L."/>
            <person name="Chirania P."/>
            <person name="Xiong W."/>
            <person name="Beall C.J."/>
            <person name="Elkins J.G."/>
            <person name="Giannone R.J."/>
            <person name="Griffen A.L."/>
            <person name="Guss A.M."/>
            <person name="Hettich R.L."/>
            <person name="Joshi S.S."/>
            <person name="Mokrzan E.M."/>
            <person name="Martin R.K."/>
            <person name="Zhulin I.B."/>
            <person name="Leys E.J."/>
            <person name="Podar M."/>
        </authorList>
    </citation>
    <scope>NUCLEOTIDE SEQUENCE [LARGE SCALE GENOMIC DNA]</scope>
    <source>
        <strain evidence="1 2">ORNL</strain>
    </source>
</reference>
<dbReference type="KEGG" id="deo:CAY53_09535"/>